<feature type="transmembrane region" description="Helical" evidence="7">
    <location>
        <begin position="240"/>
        <end position="262"/>
    </location>
</feature>
<dbReference type="PANTHER" id="PTHR32322">
    <property type="entry name" value="INNER MEMBRANE TRANSPORTER"/>
    <property type="match status" value="1"/>
</dbReference>
<feature type="transmembrane region" description="Helical" evidence="7">
    <location>
        <begin position="41"/>
        <end position="60"/>
    </location>
</feature>
<evidence type="ECO:0000256" key="2">
    <source>
        <dbReference type="ARBA" id="ARBA00007362"/>
    </source>
</evidence>
<evidence type="ECO:0000256" key="1">
    <source>
        <dbReference type="ARBA" id="ARBA00004651"/>
    </source>
</evidence>
<accession>A0A0D8HJ33</accession>
<keyword evidence="6 7" id="KW-0472">Membrane</keyword>
<feature type="transmembrane region" description="Helical" evidence="7">
    <location>
        <begin position="126"/>
        <end position="145"/>
    </location>
</feature>
<proteinExistence type="inferred from homology"/>
<dbReference type="SUPFAM" id="SSF103481">
    <property type="entry name" value="Multidrug resistance efflux transporter EmrE"/>
    <property type="match status" value="2"/>
</dbReference>
<sequence>MNVKHATTKNSPGGVLAASYAVAVWGYGNVLARMIPISGPLLSVLRMSLGAIIAIAMAYSTRRKLTVRILKLGLWGGVAFGLNSLFFFSAVKYTSPTTATVIGALQPALLMTVSGRLFGEKVTTKTIFGSIVAIAATALVVFGAPRSGHDSLFGDFLALLALVTYALYFIFSKQARLKIDTIEYQAGMQISAALVVLPFGIFLGGASSITIHSLYLVAILTIIPGSGHFFINWAHSHLELTLASILTLSTPIVTMIFAWILLGDKVNLNQIIGTAIAIGALVFVVVDGTNQKPKIDTSLN</sequence>
<feature type="transmembrane region" description="Helical" evidence="7">
    <location>
        <begin position="12"/>
        <end position="35"/>
    </location>
</feature>
<evidence type="ECO:0000313" key="9">
    <source>
        <dbReference type="EMBL" id="KJF17797.1"/>
    </source>
</evidence>
<reference evidence="9 10" key="1">
    <citation type="submission" date="2015-01" db="EMBL/GenBank/DDBJ databases">
        <title>Draft genome of the acidophilic iron oxidizer Acidithrix ferrooxidans strain Py-F3.</title>
        <authorList>
            <person name="Poehlein A."/>
            <person name="Eisen S."/>
            <person name="Schloemann M."/>
            <person name="Johnson B.D."/>
            <person name="Daniel R."/>
            <person name="Muehling M."/>
        </authorList>
    </citation>
    <scope>NUCLEOTIDE SEQUENCE [LARGE SCALE GENOMIC DNA]</scope>
    <source>
        <strain evidence="9 10">Py-F3</strain>
    </source>
</reference>
<keyword evidence="10" id="KW-1185">Reference proteome</keyword>
<dbReference type="Pfam" id="PF00892">
    <property type="entry name" value="EamA"/>
    <property type="match status" value="2"/>
</dbReference>
<feature type="transmembrane region" description="Helical" evidence="7">
    <location>
        <begin position="215"/>
        <end position="233"/>
    </location>
</feature>
<evidence type="ECO:0000256" key="5">
    <source>
        <dbReference type="ARBA" id="ARBA00022989"/>
    </source>
</evidence>
<feature type="transmembrane region" description="Helical" evidence="7">
    <location>
        <begin position="72"/>
        <end position="91"/>
    </location>
</feature>
<dbReference type="EMBL" id="JXYS01000029">
    <property type="protein sequence ID" value="KJF17797.1"/>
    <property type="molecule type" value="Genomic_DNA"/>
</dbReference>
<dbReference type="OrthoDB" id="5176556at2"/>
<gene>
    <name evidence="9" type="ORF">AXFE_12940</name>
</gene>
<dbReference type="GO" id="GO:0005886">
    <property type="term" value="C:plasma membrane"/>
    <property type="evidence" value="ECO:0007669"/>
    <property type="project" value="UniProtKB-SubCell"/>
</dbReference>
<evidence type="ECO:0000259" key="8">
    <source>
        <dbReference type="Pfam" id="PF00892"/>
    </source>
</evidence>
<dbReference type="InterPro" id="IPR000620">
    <property type="entry name" value="EamA_dom"/>
</dbReference>
<evidence type="ECO:0000256" key="6">
    <source>
        <dbReference type="ARBA" id="ARBA00023136"/>
    </source>
</evidence>
<dbReference type="PANTHER" id="PTHR32322:SF18">
    <property type="entry name" value="S-ADENOSYLMETHIONINE_S-ADENOSYLHOMOCYSTEINE TRANSPORTER"/>
    <property type="match status" value="1"/>
</dbReference>
<dbReference type="Proteomes" id="UP000032360">
    <property type="component" value="Unassembled WGS sequence"/>
</dbReference>
<feature type="domain" description="EamA" evidence="8">
    <location>
        <begin position="153"/>
        <end position="285"/>
    </location>
</feature>
<dbReference type="RefSeq" id="WP_052605043.1">
    <property type="nucleotide sequence ID" value="NZ_JXYS01000029.1"/>
</dbReference>
<protein>
    <submittedName>
        <fullName evidence="9">O-acetylserine/cysteine export protein</fullName>
    </submittedName>
</protein>
<evidence type="ECO:0000313" key="10">
    <source>
        <dbReference type="Proteomes" id="UP000032360"/>
    </source>
</evidence>
<dbReference type="AlphaFoldDB" id="A0A0D8HJ33"/>
<organism evidence="9 10">
    <name type="scientific">Acidithrix ferrooxidans</name>
    <dbReference type="NCBI Taxonomy" id="1280514"/>
    <lineage>
        <taxon>Bacteria</taxon>
        <taxon>Bacillati</taxon>
        <taxon>Actinomycetota</taxon>
        <taxon>Acidimicrobiia</taxon>
        <taxon>Acidimicrobiales</taxon>
        <taxon>Acidimicrobiaceae</taxon>
        <taxon>Acidithrix</taxon>
    </lineage>
</organism>
<keyword evidence="5 7" id="KW-1133">Transmembrane helix</keyword>
<feature type="transmembrane region" description="Helical" evidence="7">
    <location>
        <begin position="268"/>
        <end position="286"/>
    </location>
</feature>
<evidence type="ECO:0000256" key="4">
    <source>
        <dbReference type="ARBA" id="ARBA00022692"/>
    </source>
</evidence>
<comment type="caution">
    <text evidence="9">The sequence shown here is derived from an EMBL/GenBank/DDBJ whole genome shotgun (WGS) entry which is preliminary data.</text>
</comment>
<dbReference type="InterPro" id="IPR037185">
    <property type="entry name" value="EmrE-like"/>
</dbReference>
<dbReference type="STRING" id="1280514.AXFE_12940"/>
<name>A0A0D8HJ33_9ACTN</name>
<feature type="transmembrane region" description="Helical" evidence="7">
    <location>
        <begin position="97"/>
        <end position="119"/>
    </location>
</feature>
<keyword evidence="3" id="KW-1003">Cell membrane</keyword>
<feature type="domain" description="EamA" evidence="8">
    <location>
        <begin position="14"/>
        <end position="141"/>
    </location>
</feature>
<comment type="similarity">
    <text evidence="2">Belongs to the EamA transporter family.</text>
</comment>
<evidence type="ECO:0000256" key="3">
    <source>
        <dbReference type="ARBA" id="ARBA00022475"/>
    </source>
</evidence>
<evidence type="ECO:0000256" key="7">
    <source>
        <dbReference type="SAM" id="Phobius"/>
    </source>
</evidence>
<dbReference type="InterPro" id="IPR050638">
    <property type="entry name" value="AA-Vitamin_Transporters"/>
</dbReference>
<comment type="subcellular location">
    <subcellularLocation>
        <location evidence="1">Cell membrane</location>
        <topology evidence="1">Multi-pass membrane protein</topology>
    </subcellularLocation>
</comment>
<keyword evidence="4 7" id="KW-0812">Transmembrane</keyword>
<feature type="transmembrane region" description="Helical" evidence="7">
    <location>
        <begin position="151"/>
        <end position="171"/>
    </location>
</feature>
<feature type="transmembrane region" description="Helical" evidence="7">
    <location>
        <begin position="192"/>
        <end position="209"/>
    </location>
</feature>